<keyword evidence="2" id="KW-1185">Reference proteome</keyword>
<protein>
    <submittedName>
        <fullName evidence="1">Uncharacterized protein</fullName>
    </submittedName>
</protein>
<proteinExistence type="predicted"/>
<sequence length="100" mass="11552">MTVPARTVEHQPGRRALTVERAAEDVSEFERIVPHSDVDTACTRMRMHPRTLIRRYRLLGRAVYPGLWYAEHQRRRIAADVATITPATVDELLDFAEVIR</sequence>
<dbReference type="Proteomes" id="UP000444960">
    <property type="component" value="Unassembled WGS sequence"/>
</dbReference>
<dbReference type="EMBL" id="BJOV01000003">
    <property type="protein sequence ID" value="GEE01126.1"/>
    <property type="molecule type" value="Genomic_DNA"/>
</dbReference>
<gene>
    <name evidence="1" type="ORF">nbrc107696_15720</name>
</gene>
<evidence type="ECO:0000313" key="2">
    <source>
        <dbReference type="Proteomes" id="UP000444960"/>
    </source>
</evidence>
<accession>A0A7I9V6U9</accession>
<comment type="caution">
    <text evidence="1">The sequence shown here is derived from an EMBL/GenBank/DDBJ whole genome shotgun (WGS) entry which is preliminary data.</text>
</comment>
<reference evidence="2" key="1">
    <citation type="submission" date="2019-06" db="EMBL/GenBank/DDBJ databases">
        <title>Gordonia isolated from sludge of a wastewater treatment plant.</title>
        <authorList>
            <person name="Tamura T."/>
            <person name="Aoyama K."/>
            <person name="Kang Y."/>
            <person name="Saito S."/>
            <person name="Akiyama N."/>
            <person name="Yazawa K."/>
            <person name="Gonoi T."/>
            <person name="Mikami Y."/>
        </authorList>
    </citation>
    <scope>NUCLEOTIDE SEQUENCE [LARGE SCALE GENOMIC DNA]</scope>
    <source>
        <strain evidence="2">NBRC 107696</strain>
    </source>
</reference>
<organism evidence="1 2">
    <name type="scientific">Gordonia spumicola</name>
    <dbReference type="NCBI Taxonomy" id="589161"/>
    <lineage>
        <taxon>Bacteria</taxon>
        <taxon>Bacillati</taxon>
        <taxon>Actinomycetota</taxon>
        <taxon>Actinomycetes</taxon>
        <taxon>Mycobacteriales</taxon>
        <taxon>Gordoniaceae</taxon>
        <taxon>Gordonia</taxon>
    </lineage>
</organism>
<dbReference type="RefSeq" id="WP_161894961.1">
    <property type="nucleotide sequence ID" value="NZ_BJOV01000003.1"/>
</dbReference>
<name>A0A7I9V6U9_9ACTN</name>
<dbReference type="AlphaFoldDB" id="A0A7I9V6U9"/>
<evidence type="ECO:0000313" key="1">
    <source>
        <dbReference type="EMBL" id="GEE01126.1"/>
    </source>
</evidence>